<keyword evidence="1" id="KW-0175">Coiled coil</keyword>
<evidence type="ECO:0000313" key="4">
    <source>
        <dbReference type="Proteomes" id="UP000037953"/>
    </source>
</evidence>
<reference evidence="3 4" key="1">
    <citation type="journal article" date="2015" name="Genom Data">
        <title>Draft genome sequence of a multidrug-resistant Chryseobacterium indologenes isolate from Malaysia.</title>
        <authorList>
            <person name="Yu C.Y."/>
            <person name="Ang G.Y."/>
            <person name="Cheng H.J."/>
            <person name="Cheong Y.M."/>
            <person name="Yin W.F."/>
            <person name="Chan K.G."/>
        </authorList>
    </citation>
    <scope>NUCLEOTIDE SEQUENCE [LARGE SCALE GENOMIC DNA]</scope>
    <source>
        <strain evidence="3 4">CI_885</strain>
    </source>
</reference>
<dbReference type="EMBL" id="LJOD01000016">
    <property type="protein sequence ID" value="KPE49647.1"/>
    <property type="molecule type" value="Genomic_DNA"/>
</dbReference>
<comment type="caution">
    <text evidence="3">The sequence shown here is derived from an EMBL/GenBank/DDBJ whole genome shotgun (WGS) entry which is preliminary data.</text>
</comment>
<protein>
    <submittedName>
        <fullName evidence="3">Uncharacterized protein</fullName>
    </submittedName>
</protein>
<sequence length="215" mass="25665">MDKIITEQIQASFKDNNELMIGLLIIYTLITIIIQFISNYCLSKKIETFKNDLKRSEIKFSKHSQMQIECLKNMYNNVVDWHFSFYELLNPKYLTHASLKSNINNLNIIFKSNMDYFHRNKILLTEEIIKQIGVVHSKFKKIQELCNKELDTLSSIEEYYMSDEPQTIYNEPENETSEIKNRIEELKANYEVSSFEDDLKKLRELVENYFKELTN</sequence>
<evidence type="ECO:0000256" key="1">
    <source>
        <dbReference type="SAM" id="Coils"/>
    </source>
</evidence>
<dbReference type="Proteomes" id="UP000037953">
    <property type="component" value="Unassembled WGS sequence"/>
</dbReference>
<dbReference type="RefSeq" id="WP_062702395.1">
    <property type="nucleotide sequence ID" value="NZ_LJOD01000016.1"/>
</dbReference>
<feature type="coiled-coil region" evidence="1">
    <location>
        <begin position="169"/>
        <end position="212"/>
    </location>
</feature>
<feature type="transmembrane region" description="Helical" evidence="2">
    <location>
        <begin position="20"/>
        <end position="42"/>
    </location>
</feature>
<evidence type="ECO:0000313" key="3">
    <source>
        <dbReference type="EMBL" id="KPE49647.1"/>
    </source>
</evidence>
<keyword evidence="2" id="KW-0472">Membrane</keyword>
<dbReference type="PATRIC" id="fig|253.9.peg.1805"/>
<keyword evidence="2" id="KW-0812">Transmembrane</keyword>
<dbReference type="AlphaFoldDB" id="A0A0N1KR37"/>
<evidence type="ECO:0000256" key="2">
    <source>
        <dbReference type="SAM" id="Phobius"/>
    </source>
</evidence>
<proteinExistence type="predicted"/>
<accession>A0A0N1KR37</accession>
<reference evidence="4" key="2">
    <citation type="submission" date="2015-09" db="EMBL/GenBank/DDBJ databases">
        <title>Draft genome sequence of a multidrug-resistant Chryseobacterium indologenes isolate from Malaysia.</title>
        <authorList>
            <person name="Yu C.Y."/>
            <person name="Ang G.Y."/>
            <person name="Chan K.-G."/>
        </authorList>
    </citation>
    <scope>NUCLEOTIDE SEQUENCE [LARGE SCALE GENOMIC DNA]</scope>
    <source>
        <strain evidence="4">CI_885</strain>
    </source>
</reference>
<gene>
    <name evidence="3" type="ORF">AOB46_19200</name>
</gene>
<name>A0A0N1KR37_CHRID</name>
<keyword evidence="2" id="KW-1133">Transmembrane helix</keyword>
<dbReference type="OrthoDB" id="1440396at2"/>
<organism evidence="3 4">
    <name type="scientific">Chryseobacterium indologenes</name>
    <name type="common">Flavobacterium indologenes</name>
    <dbReference type="NCBI Taxonomy" id="253"/>
    <lineage>
        <taxon>Bacteria</taxon>
        <taxon>Pseudomonadati</taxon>
        <taxon>Bacteroidota</taxon>
        <taxon>Flavobacteriia</taxon>
        <taxon>Flavobacteriales</taxon>
        <taxon>Weeksellaceae</taxon>
        <taxon>Chryseobacterium group</taxon>
        <taxon>Chryseobacterium</taxon>
    </lineage>
</organism>